<sequence>GEVIAVETAYASCVDPEEPNSPLDFCTFCLARCAAPLPCPECTNVVFCNEECRSNGWRKFHMKECPVYPQLRKLKFRNIEAYRIIAGQSLDEHRAFVTKFKKDEKISPLEQILCEDEICDSYSYRSVYFLENNIKSTDIKGLIACSIRAFVMTQLMIQSNRYFVNYTEDKNEPDEEDIIFIGSLFIRFLLTISFNSYQIIETHVRVKEVSLVSEESVGSGIYIAGSLFNHSCFPSAMIFFYGNVGVFRASRFIPSGTQVCVCYTEHYSIEPDRAIRRRNLHKAYSFICKCEACLSKCRISFSDWKTSLSAYKVPKLKIKSKRVSRNDNESTESLELELKLLITKFSFITLSLSSPSFDITNCLDLTLEMIEFFDRFVVVPDPMCIQVTTIFQEIFHQKGSCYFVNK</sequence>
<accession>A0AAV2R6N8</accession>
<dbReference type="PANTHER" id="PTHR46165">
    <property type="entry name" value="SET AND MYND DOMAIN-CONTAINING PROTEIN 4"/>
    <property type="match status" value="1"/>
</dbReference>
<evidence type="ECO:0000256" key="4">
    <source>
        <dbReference type="ARBA" id="ARBA00022603"/>
    </source>
</evidence>
<dbReference type="GO" id="GO:0008757">
    <property type="term" value="F:S-adenosylmethionine-dependent methyltransferase activity"/>
    <property type="evidence" value="ECO:0007669"/>
    <property type="project" value="UniProtKB-ARBA"/>
</dbReference>
<reference evidence="18 19" key="1">
    <citation type="submission" date="2024-05" db="EMBL/GenBank/DDBJ databases">
        <authorList>
            <person name="Wallberg A."/>
        </authorList>
    </citation>
    <scope>NUCLEOTIDE SEQUENCE [LARGE SCALE GENOMIC DNA]</scope>
</reference>
<dbReference type="Pfam" id="PF00856">
    <property type="entry name" value="SET"/>
    <property type="match status" value="1"/>
</dbReference>
<organism evidence="18 19">
    <name type="scientific">Meganyctiphanes norvegica</name>
    <name type="common">Northern krill</name>
    <name type="synonym">Thysanopoda norvegica</name>
    <dbReference type="NCBI Taxonomy" id="48144"/>
    <lineage>
        <taxon>Eukaryota</taxon>
        <taxon>Metazoa</taxon>
        <taxon>Ecdysozoa</taxon>
        <taxon>Arthropoda</taxon>
        <taxon>Crustacea</taxon>
        <taxon>Multicrustacea</taxon>
        <taxon>Malacostraca</taxon>
        <taxon>Eumalacostraca</taxon>
        <taxon>Eucarida</taxon>
        <taxon>Euphausiacea</taxon>
        <taxon>Euphausiidae</taxon>
        <taxon>Meganyctiphanes</taxon>
    </lineage>
</organism>
<comment type="caution">
    <text evidence="18">The sequence shown here is derived from an EMBL/GenBank/DDBJ whole genome shotgun (WGS) entry which is preliminary data.</text>
</comment>
<evidence type="ECO:0000256" key="6">
    <source>
        <dbReference type="ARBA" id="ARBA00022691"/>
    </source>
</evidence>
<feature type="non-terminal residue" evidence="18">
    <location>
        <position position="406"/>
    </location>
</feature>
<evidence type="ECO:0000313" key="18">
    <source>
        <dbReference type="EMBL" id="CAL4114106.1"/>
    </source>
</evidence>
<keyword evidence="3" id="KW-0963">Cytoplasm</keyword>
<evidence type="ECO:0000256" key="8">
    <source>
        <dbReference type="ARBA" id="ARBA00022771"/>
    </source>
</evidence>
<keyword evidence="5" id="KW-0808">Transferase</keyword>
<proteinExistence type="predicted"/>
<keyword evidence="7" id="KW-0479">Metal-binding</keyword>
<dbReference type="Proteomes" id="UP001497623">
    <property type="component" value="Unassembled WGS sequence"/>
</dbReference>
<dbReference type="GO" id="GO:0005634">
    <property type="term" value="C:nucleus"/>
    <property type="evidence" value="ECO:0007669"/>
    <property type="project" value="UniProtKB-SubCell"/>
</dbReference>
<dbReference type="CDD" id="cd10536">
    <property type="entry name" value="SET_SMYD4"/>
    <property type="match status" value="1"/>
</dbReference>
<dbReference type="Gene3D" id="1.10.220.160">
    <property type="match status" value="1"/>
</dbReference>
<comment type="function">
    <text evidence="12">Protein-lysine N-methyltransferase. Monomethylates PRMT5, modulating its transcriptional activity. May also act as a histone methyltransferase. Plays a critical role in cardiac development. Acts as a key epigenetic regulator of gene expression during cardiac development via its dual activities as a methyltransferase and negative regulator of HDAC1.</text>
</comment>
<keyword evidence="10" id="KW-0539">Nucleus</keyword>
<dbReference type="InterPro" id="IPR046341">
    <property type="entry name" value="SET_dom_sf"/>
</dbReference>
<feature type="domain" description="MYND-type" evidence="17">
    <location>
        <begin position="26"/>
        <end position="65"/>
    </location>
</feature>
<dbReference type="GO" id="GO:0008170">
    <property type="term" value="F:N-methyltransferase activity"/>
    <property type="evidence" value="ECO:0007669"/>
    <property type="project" value="UniProtKB-ARBA"/>
</dbReference>
<evidence type="ECO:0000256" key="1">
    <source>
        <dbReference type="ARBA" id="ARBA00004123"/>
    </source>
</evidence>
<evidence type="ECO:0000256" key="5">
    <source>
        <dbReference type="ARBA" id="ARBA00022679"/>
    </source>
</evidence>
<comment type="subcellular location">
    <subcellularLocation>
        <location evidence="2">Cytoplasm</location>
    </subcellularLocation>
    <subcellularLocation>
        <location evidence="1">Nucleus</location>
    </subcellularLocation>
</comment>
<name>A0AAV2R6N8_MEGNR</name>
<dbReference type="PROSITE" id="PS50865">
    <property type="entry name" value="ZF_MYND_2"/>
    <property type="match status" value="1"/>
</dbReference>
<dbReference type="PROSITE" id="PS01360">
    <property type="entry name" value="ZF_MYND_1"/>
    <property type="match status" value="1"/>
</dbReference>
<comment type="catalytic activity">
    <reaction evidence="11">
        <text>L-lysyl-[protein] + S-adenosyl-L-methionine = N(6)-methyl-L-lysyl-[protein] + S-adenosyl-L-homocysteine + H(+)</text>
        <dbReference type="Rhea" id="RHEA:51736"/>
        <dbReference type="Rhea" id="RHEA-COMP:9752"/>
        <dbReference type="Rhea" id="RHEA-COMP:13053"/>
        <dbReference type="ChEBI" id="CHEBI:15378"/>
        <dbReference type="ChEBI" id="CHEBI:29969"/>
        <dbReference type="ChEBI" id="CHEBI:57856"/>
        <dbReference type="ChEBI" id="CHEBI:59789"/>
        <dbReference type="ChEBI" id="CHEBI:61929"/>
    </reaction>
</comment>
<dbReference type="InterPro" id="IPR052097">
    <property type="entry name" value="SET-MYND_domain_protein"/>
</dbReference>
<evidence type="ECO:0000313" key="19">
    <source>
        <dbReference type="Proteomes" id="UP001497623"/>
    </source>
</evidence>
<dbReference type="GO" id="GO:0008270">
    <property type="term" value="F:zinc ion binding"/>
    <property type="evidence" value="ECO:0007669"/>
    <property type="project" value="UniProtKB-KW"/>
</dbReference>
<evidence type="ECO:0000256" key="14">
    <source>
        <dbReference type="ARBA" id="ARBA00093680"/>
    </source>
</evidence>
<dbReference type="InterPro" id="IPR002893">
    <property type="entry name" value="Znf_MYND"/>
</dbReference>
<keyword evidence="6" id="KW-0949">S-adenosyl-L-methionine</keyword>
<dbReference type="InterPro" id="IPR001214">
    <property type="entry name" value="SET_dom"/>
</dbReference>
<dbReference type="EMBL" id="CAXKWB010015594">
    <property type="protein sequence ID" value="CAL4114106.1"/>
    <property type="molecule type" value="Genomic_DNA"/>
</dbReference>
<keyword evidence="8 15" id="KW-0863">Zinc-finger</keyword>
<keyword evidence="4" id="KW-0489">Methyltransferase</keyword>
<dbReference type="Pfam" id="PF01753">
    <property type="entry name" value="zf-MYND"/>
    <property type="match status" value="1"/>
</dbReference>
<evidence type="ECO:0000256" key="2">
    <source>
        <dbReference type="ARBA" id="ARBA00004496"/>
    </source>
</evidence>
<evidence type="ECO:0000256" key="12">
    <source>
        <dbReference type="ARBA" id="ARBA00093423"/>
    </source>
</evidence>
<dbReference type="GO" id="GO:0005737">
    <property type="term" value="C:cytoplasm"/>
    <property type="evidence" value="ECO:0007669"/>
    <property type="project" value="UniProtKB-SubCell"/>
</dbReference>
<dbReference type="SUPFAM" id="SSF144232">
    <property type="entry name" value="HIT/MYND zinc finger-like"/>
    <property type="match status" value="1"/>
</dbReference>
<evidence type="ECO:0000256" key="15">
    <source>
        <dbReference type="PROSITE-ProRule" id="PRU00134"/>
    </source>
</evidence>
<keyword evidence="9" id="KW-0862">Zinc</keyword>
<evidence type="ECO:0000256" key="9">
    <source>
        <dbReference type="ARBA" id="ARBA00022833"/>
    </source>
</evidence>
<dbReference type="AlphaFoldDB" id="A0AAV2R6N8"/>
<protein>
    <recommendedName>
        <fullName evidence="13">Protein-lysine N-methyltransferase SMYD4</fullName>
    </recommendedName>
    <alternativeName>
        <fullName evidence="14">SET and MYND domain-containing protein 4</fullName>
    </alternativeName>
</protein>
<dbReference type="GO" id="GO:0032259">
    <property type="term" value="P:methylation"/>
    <property type="evidence" value="ECO:0007669"/>
    <property type="project" value="UniProtKB-KW"/>
</dbReference>
<dbReference type="Gene3D" id="2.170.270.10">
    <property type="entry name" value="SET domain"/>
    <property type="match status" value="1"/>
</dbReference>
<keyword evidence="19" id="KW-1185">Reference proteome</keyword>
<dbReference type="InterPro" id="IPR044421">
    <property type="entry name" value="SMYD4_SET"/>
</dbReference>
<evidence type="ECO:0000256" key="3">
    <source>
        <dbReference type="ARBA" id="ARBA00022490"/>
    </source>
</evidence>
<evidence type="ECO:0000256" key="13">
    <source>
        <dbReference type="ARBA" id="ARBA00093635"/>
    </source>
</evidence>
<feature type="domain" description="SET" evidence="16">
    <location>
        <begin position="72"/>
        <end position="264"/>
    </location>
</feature>
<dbReference type="PANTHER" id="PTHR46165:SF2">
    <property type="entry name" value="SET AND MYND DOMAIN-CONTAINING PROTEIN 4"/>
    <property type="match status" value="1"/>
</dbReference>
<feature type="non-terminal residue" evidence="18">
    <location>
        <position position="1"/>
    </location>
</feature>
<gene>
    <name evidence="18" type="ORF">MNOR_LOCUS20298</name>
</gene>
<evidence type="ECO:0000259" key="17">
    <source>
        <dbReference type="PROSITE" id="PS50865"/>
    </source>
</evidence>
<evidence type="ECO:0000256" key="11">
    <source>
        <dbReference type="ARBA" id="ARBA00048985"/>
    </source>
</evidence>
<dbReference type="Gene3D" id="6.10.140.2220">
    <property type="match status" value="1"/>
</dbReference>
<dbReference type="PROSITE" id="PS50280">
    <property type="entry name" value="SET"/>
    <property type="match status" value="1"/>
</dbReference>
<dbReference type="SUPFAM" id="SSF82199">
    <property type="entry name" value="SET domain"/>
    <property type="match status" value="1"/>
</dbReference>
<evidence type="ECO:0000256" key="7">
    <source>
        <dbReference type="ARBA" id="ARBA00022723"/>
    </source>
</evidence>
<evidence type="ECO:0000256" key="10">
    <source>
        <dbReference type="ARBA" id="ARBA00023242"/>
    </source>
</evidence>
<dbReference type="GO" id="GO:0008276">
    <property type="term" value="F:protein methyltransferase activity"/>
    <property type="evidence" value="ECO:0007669"/>
    <property type="project" value="UniProtKB-ARBA"/>
</dbReference>
<dbReference type="GO" id="GO:0042826">
    <property type="term" value="F:histone deacetylase binding"/>
    <property type="evidence" value="ECO:0007669"/>
    <property type="project" value="TreeGrafter"/>
</dbReference>
<evidence type="ECO:0000259" key="16">
    <source>
        <dbReference type="PROSITE" id="PS50280"/>
    </source>
</evidence>